<feature type="region of interest" description="Disordered" evidence="1">
    <location>
        <begin position="360"/>
        <end position="473"/>
    </location>
</feature>
<gene>
    <name evidence="2" type="ORF">DB88DRAFT_471091</name>
</gene>
<dbReference type="AlphaFoldDB" id="A0AAD9L8Q9"/>
<sequence length="473" mass="50357">MAPLSFRRERDKTPQLDLASPSPSTPAGSSSSGAEVPGSPSRPSISSPRSFRFLRRKASMSAKSSDAESPGWMPNTASTTTSTFGDALENLPEGLGYRQPRRGSEPELGEGGGGREGGVVVIDAGAELGRPARMAAEHPFMAHVGGSTLGRPATPPSASSYDSNHPPVYPTALSPPRRPMPKSKSSETSTTLSLDSPLMTGYSPRPPTSASRLNRRPSRTESPRKLVSAAPITPTRHRQRDVSNSSADTSTSTESEDGDIGIVSSKRRSLRDGTGQYEVEVVCNDSRAEDEEMRWEVVIRKRRPNAEPINPPTSPLALSTSSSIAPAPMTASSINLSLSLDQPTGKLVFIAFPMDLHATPRRTARAPTTPPRAVTPPPAPNPNASPSTPPPPGHRKRISESSMWPSPSRAGRRSPSAPSPRNSDLWTPRRTRMVSASELNGGLYARGTVDGMSEQLEELGGRRARGTDGQMAQ</sequence>
<organism evidence="2 3">
    <name type="scientific">Papiliotrema laurentii</name>
    <name type="common">Cryptococcus laurentii</name>
    <dbReference type="NCBI Taxonomy" id="5418"/>
    <lineage>
        <taxon>Eukaryota</taxon>
        <taxon>Fungi</taxon>
        <taxon>Dikarya</taxon>
        <taxon>Basidiomycota</taxon>
        <taxon>Agaricomycotina</taxon>
        <taxon>Tremellomycetes</taxon>
        <taxon>Tremellales</taxon>
        <taxon>Rhynchogastremaceae</taxon>
        <taxon>Papiliotrema</taxon>
    </lineage>
</organism>
<keyword evidence="3" id="KW-1185">Reference proteome</keyword>
<name>A0AAD9L8Q9_PAPLA</name>
<feature type="region of interest" description="Disordered" evidence="1">
    <location>
        <begin position="143"/>
        <end position="273"/>
    </location>
</feature>
<feature type="region of interest" description="Disordered" evidence="1">
    <location>
        <begin position="1"/>
        <end position="122"/>
    </location>
</feature>
<feature type="compositionally biased region" description="Low complexity" evidence="1">
    <location>
        <begin position="405"/>
        <end position="421"/>
    </location>
</feature>
<dbReference type="EMBL" id="JAODAN010000002">
    <property type="protein sequence ID" value="KAK1926559.1"/>
    <property type="molecule type" value="Genomic_DNA"/>
</dbReference>
<feature type="compositionally biased region" description="Low complexity" evidence="1">
    <location>
        <begin position="243"/>
        <end position="253"/>
    </location>
</feature>
<evidence type="ECO:0000313" key="2">
    <source>
        <dbReference type="EMBL" id="KAK1926559.1"/>
    </source>
</evidence>
<evidence type="ECO:0000313" key="3">
    <source>
        <dbReference type="Proteomes" id="UP001182556"/>
    </source>
</evidence>
<protein>
    <submittedName>
        <fullName evidence="2">Uncharacterized protein</fullName>
    </submittedName>
</protein>
<feature type="compositionally biased region" description="Basic and acidic residues" evidence="1">
    <location>
        <begin position="1"/>
        <end position="14"/>
    </location>
</feature>
<reference evidence="2" key="1">
    <citation type="submission" date="2023-02" db="EMBL/GenBank/DDBJ databases">
        <title>Identification and recombinant expression of a fungal hydrolase from Papiliotrema laurentii that hydrolyzes apple cutin and clears colloidal polyester polyurethane.</title>
        <authorList>
            <consortium name="DOE Joint Genome Institute"/>
            <person name="Roman V.A."/>
            <person name="Bojanowski C."/>
            <person name="Crable B.R."/>
            <person name="Wagner D.N."/>
            <person name="Hung C.S."/>
            <person name="Nadeau L.J."/>
            <person name="Schratz L."/>
            <person name="Haridas S."/>
            <person name="Pangilinan J."/>
            <person name="Lipzen A."/>
            <person name="Na H."/>
            <person name="Yan M."/>
            <person name="Ng V."/>
            <person name="Grigoriev I.V."/>
            <person name="Spatafora J.W."/>
            <person name="Barlow D."/>
            <person name="Biffinger J."/>
            <person name="Kelley-Loughnane N."/>
            <person name="Varaljay V.A."/>
            <person name="Crookes-Goodson W.J."/>
        </authorList>
    </citation>
    <scope>NUCLEOTIDE SEQUENCE</scope>
    <source>
        <strain evidence="2">5307AH</strain>
    </source>
</reference>
<dbReference type="Proteomes" id="UP001182556">
    <property type="component" value="Unassembled WGS sequence"/>
</dbReference>
<accession>A0AAD9L8Q9</accession>
<feature type="compositionally biased region" description="Polar residues" evidence="1">
    <location>
        <begin position="75"/>
        <end position="84"/>
    </location>
</feature>
<evidence type="ECO:0000256" key="1">
    <source>
        <dbReference type="SAM" id="MobiDB-lite"/>
    </source>
</evidence>
<proteinExistence type="predicted"/>
<feature type="compositionally biased region" description="Pro residues" evidence="1">
    <location>
        <begin position="368"/>
        <end position="392"/>
    </location>
</feature>
<feature type="compositionally biased region" description="Low complexity" evidence="1">
    <location>
        <begin position="182"/>
        <end position="200"/>
    </location>
</feature>
<feature type="compositionally biased region" description="Low complexity" evidence="1">
    <location>
        <begin position="19"/>
        <end position="51"/>
    </location>
</feature>
<comment type="caution">
    <text evidence="2">The sequence shown here is derived from an EMBL/GenBank/DDBJ whole genome shotgun (WGS) entry which is preliminary data.</text>
</comment>